<evidence type="ECO:0000313" key="2">
    <source>
        <dbReference type="EMBL" id="VAW08324.1"/>
    </source>
</evidence>
<sequence>MTTCTVDFVIEPFVEGAPGPHVVAGIAAMEERGLDVMMGPFGSTVTGTVETVSDAIKAMVGAAVKDGARRVLVEMVIDET</sequence>
<reference evidence="2" key="1">
    <citation type="submission" date="2018-06" db="EMBL/GenBank/DDBJ databases">
        <authorList>
            <person name="Zhirakovskaya E."/>
        </authorList>
    </citation>
    <scope>NUCLEOTIDE SEQUENCE</scope>
</reference>
<dbReference type="SUPFAM" id="SSF89957">
    <property type="entry name" value="MTH1187/YkoF-like"/>
    <property type="match status" value="1"/>
</dbReference>
<dbReference type="InterPro" id="IPR029756">
    <property type="entry name" value="MTH1187/YkoF-like"/>
</dbReference>
<protein>
    <recommendedName>
        <fullName evidence="1">Thiamine-binding protein domain-containing protein</fullName>
    </recommendedName>
</protein>
<dbReference type="AlphaFoldDB" id="A0A3B0TI45"/>
<dbReference type="EMBL" id="UOEI01000596">
    <property type="protein sequence ID" value="VAW08324.1"/>
    <property type="molecule type" value="Genomic_DNA"/>
</dbReference>
<gene>
    <name evidence="2" type="ORF">MNBD_ACTINO01-446</name>
</gene>
<dbReference type="Pfam" id="PF01910">
    <property type="entry name" value="Thiamine_BP"/>
    <property type="match status" value="1"/>
</dbReference>
<dbReference type="InterPro" id="IPR002767">
    <property type="entry name" value="Thiamine_BP"/>
</dbReference>
<accession>A0A3B0TI45</accession>
<evidence type="ECO:0000259" key="1">
    <source>
        <dbReference type="Pfam" id="PF01910"/>
    </source>
</evidence>
<proteinExistence type="predicted"/>
<organism evidence="2">
    <name type="scientific">hydrothermal vent metagenome</name>
    <dbReference type="NCBI Taxonomy" id="652676"/>
    <lineage>
        <taxon>unclassified sequences</taxon>
        <taxon>metagenomes</taxon>
        <taxon>ecological metagenomes</taxon>
    </lineage>
</organism>
<name>A0A3B0TI45_9ZZZZ</name>
<dbReference type="Gene3D" id="3.30.70.930">
    <property type="match status" value="1"/>
</dbReference>
<feature type="domain" description="Thiamine-binding protein" evidence="1">
    <location>
        <begin position="7"/>
        <end position="79"/>
    </location>
</feature>